<dbReference type="RefSeq" id="WP_310226047.1">
    <property type="nucleotide sequence ID" value="NZ_JAVDSB010000002.1"/>
</dbReference>
<dbReference type="SUPFAM" id="SSF53850">
    <property type="entry name" value="Periplasmic binding protein-like II"/>
    <property type="match status" value="1"/>
</dbReference>
<keyword evidence="1" id="KW-0732">Signal</keyword>
<sequence>MTNQKRVNWMKGSTLLLAASLTLIGCTKEEPASQPTAASSAAPSTAAATPAQTLTFNWVNFPGVSTESNYASQYLEKKFNIKLNKVYTTAYADYKQKLQLQLSSGEIPDVMFVFDPGELNKYASQGLLAEVPKSLLEKYAPRTKANLDKQAPQGWYYSNVGGKNYGLTTFYFTGQFNAKQTWRTDLLKQAGITKVPETIDEFTAAFAALKKIGVYGMSTPGNSYYNQFHSIFGAYGVQPTQWMLKDGKVVNAAVQPEAKEALTKLVEWYKAGYIDPDFVTGQDLGPKFTQGKFAFNDNSNVSAVDESNPNSAISLLKKANPNGTIVFGPPPVGPQGKSGAWAWGTAGNIWAFGKQLEKSPEKLQKALQIIDEIQNNEEVWLALAWGEKGKHYDFNDPAAGVSAGLKRIGAFTDPSKLQAEGIPDLANGTTAWAAQPNIDIVAKYYNKNILDAFKTYNKPVNDIFGKSDSLPSSGKFWGDLIKLKTDTYAAIVRGDKPVSYFDDFVKQWNDKGGTQLEKEANELYASMKK</sequence>
<dbReference type="PANTHER" id="PTHR43649:SF12">
    <property type="entry name" value="DIACETYLCHITOBIOSE BINDING PROTEIN DASA"/>
    <property type="match status" value="1"/>
</dbReference>
<evidence type="ECO:0000313" key="2">
    <source>
        <dbReference type="EMBL" id="MDR6550869.1"/>
    </source>
</evidence>
<dbReference type="PANTHER" id="PTHR43649">
    <property type="entry name" value="ARABINOSE-BINDING PROTEIN-RELATED"/>
    <property type="match status" value="1"/>
</dbReference>
<dbReference type="InterPro" id="IPR050490">
    <property type="entry name" value="Bact_solute-bd_prot1"/>
</dbReference>
<proteinExistence type="predicted"/>
<reference evidence="2 3" key="1">
    <citation type="submission" date="2023-07" db="EMBL/GenBank/DDBJ databases">
        <title>Sorghum-associated microbial communities from plants grown in Nebraska, USA.</title>
        <authorList>
            <person name="Schachtman D."/>
        </authorList>
    </citation>
    <scope>NUCLEOTIDE SEQUENCE [LARGE SCALE GENOMIC DNA]</scope>
    <source>
        <strain evidence="2 3">CC258</strain>
    </source>
</reference>
<keyword evidence="3" id="KW-1185">Reference proteome</keyword>
<evidence type="ECO:0000313" key="3">
    <source>
        <dbReference type="Proteomes" id="UP001267290"/>
    </source>
</evidence>
<gene>
    <name evidence="2" type="ORF">J2736_002056</name>
</gene>
<organism evidence="2 3">
    <name type="scientific">Paenibacillus qinlingensis</name>
    <dbReference type="NCBI Taxonomy" id="1837343"/>
    <lineage>
        <taxon>Bacteria</taxon>
        <taxon>Bacillati</taxon>
        <taxon>Bacillota</taxon>
        <taxon>Bacilli</taxon>
        <taxon>Bacillales</taxon>
        <taxon>Paenibacillaceae</taxon>
        <taxon>Paenibacillus</taxon>
    </lineage>
</organism>
<feature type="signal peptide" evidence="1">
    <location>
        <begin position="1"/>
        <end position="18"/>
    </location>
</feature>
<comment type="caution">
    <text evidence="2">The sequence shown here is derived from an EMBL/GenBank/DDBJ whole genome shotgun (WGS) entry which is preliminary data.</text>
</comment>
<evidence type="ECO:0000256" key="1">
    <source>
        <dbReference type="SAM" id="SignalP"/>
    </source>
</evidence>
<dbReference type="InterPro" id="IPR006059">
    <property type="entry name" value="SBP"/>
</dbReference>
<dbReference type="Proteomes" id="UP001267290">
    <property type="component" value="Unassembled WGS sequence"/>
</dbReference>
<dbReference type="Pfam" id="PF01547">
    <property type="entry name" value="SBP_bac_1"/>
    <property type="match status" value="1"/>
</dbReference>
<dbReference type="Gene3D" id="3.40.190.10">
    <property type="entry name" value="Periplasmic binding protein-like II"/>
    <property type="match status" value="2"/>
</dbReference>
<accession>A0ABU1NTQ9</accession>
<name>A0ABU1NTQ9_9BACL</name>
<dbReference type="EMBL" id="JAVDSB010000002">
    <property type="protein sequence ID" value="MDR6550869.1"/>
    <property type="molecule type" value="Genomic_DNA"/>
</dbReference>
<feature type="chain" id="PRO_5045566946" evidence="1">
    <location>
        <begin position="19"/>
        <end position="529"/>
    </location>
</feature>
<dbReference type="PROSITE" id="PS51257">
    <property type="entry name" value="PROKAR_LIPOPROTEIN"/>
    <property type="match status" value="1"/>
</dbReference>
<protein>
    <submittedName>
        <fullName evidence="2">Aldouronate transport system substrate-binding protein</fullName>
    </submittedName>
</protein>